<comment type="caution">
    <text evidence="1">The sequence shown here is derived from an EMBL/GenBank/DDBJ whole genome shotgun (WGS) entry which is preliminary data.</text>
</comment>
<name>A0AAV1YS43_9ARAC</name>
<gene>
    <name evidence="1" type="ORF">LARSCL_LOCUS551</name>
</gene>
<dbReference type="AlphaFoldDB" id="A0AAV1YS43"/>
<keyword evidence="2" id="KW-1185">Reference proteome</keyword>
<protein>
    <submittedName>
        <fullName evidence="1">Uncharacterized protein</fullName>
    </submittedName>
</protein>
<dbReference type="Proteomes" id="UP001497382">
    <property type="component" value="Unassembled WGS sequence"/>
</dbReference>
<evidence type="ECO:0000313" key="1">
    <source>
        <dbReference type="EMBL" id="CAL1261686.1"/>
    </source>
</evidence>
<organism evidence="1 2">
    <name type="scientific">Larinioides sclopetarius</name>
    <dbReference type="NCBI Taxonomy" id="280406"/>
    <lineage>
        <taxon>Eukaryota</taxon>
        <taxon>Metazoa</taxon>
        <taxon>Ecdysozoa</taxon>
        <taxon>Arthropoda</taxon>
        <taxon>Chelicerata</taxon>
        <taxon>Arachnida</taxon>
        <taxon>Araneae</taxon>
        <taxon>Araneomorphae</taxon>
        <taxon>Entelegynae</taxon>
        <taxon>Araneoidea</taxon>
        <taxon>Araneidae</taxon>
        <taxon>Larinioides</taxon>
    </lineage>
</organism>
<dbReference type="EMBL" id="CAXIEN010000003">
    <property type="protein sequence ID" value="CAL1261686.1"/>
    <property type="molecule type" value="Genomic_DNA"/>
</dbReference>
<reference evidence="1 2" key="1">
    <citation type="submission" date="2024-04" db="EMBL/GenBank/DDBJ databases">
        <authorList>
            <person name="Rising A."/>
            <person name="Reimegard J."/>
            <person name="Sonavane S."/>
            <person name="Akerstrom W."/>
            <person name="Nylinder S."/>
            <person name="Hedman E."/>
            <person name="Kallberg Y."/>
        </authorList>
    </citation>
    <scope>NUCLEOTIDE SEQUENCE [LARGE SCALE GENOMIC DNA]</scope>
</reference>
<evidence type="ECO:0000313" key="2">
    <source>
        <dbReference type="Proteomes" id="UP001497382"/>
    </source>
</evidence>
<accession>A0AAV1YS43</accession>
<sequence length="36" mass="4199">MERMSLGSLPVPDEGFIELNKKISEESHFRHMLIKV</sequence>
<proteinExistence type="predicted"/>